<dbReference type="Proteomes" id="UP000236544">
    <property type="component" value="Unassembled WGS sequence"/>
</dbReference>
<feature type="domain" description="Peptidase M20 dimerisation" evidence="6">
    <location>
        <begin position="613"/>
        <end position="756"/>
    </location>
</feature>
<dbReference type="InterPro" id="IPR011650">
    <property type="entry name" value="Peptidase_M20_dimer"/>
</dbReference>
<dbReference type="EMBL" id="LN890542">
    <property type="protein sequence ID" value="CUS21081.1"/>
    <property type="molecule type" value="Genomic_DNA"/>
</dbReference>
<dbReference type="SUPFAM" id="SSF50978">
    <property type="entry name" value="WD40 repeat-like"/>
    <property type="match status" value="1"/>
</dbReference>
<proteinExistence type="inferred from homology"/>
<protein>
    <submittedName>
        <fullName evidence="7">LAQU0S02e05446g1_1</fullName>
    </submittedName>
</protein>
<feature type="repeat" description="WD" evidence="5">
    <location>
        <begin position="56"/>
        <end position="91"/>
    </location>
</feature>
<keyword evidence="5" id="KW-0853">WD repeat</keyword>
<dbReference type="Pfam" id="PF00400">
    <property type="entry name" value="WD40"/>
    <property type="match status" value="1"/>
</dbReference>
<dbReference type="SUPFAM" id="SSF53187">
    <property type="entry name" value="Zn-dependent exopeptidases"/>
    <property type="match status" value="1"/>
</dbReference>
<dbReference type="Pfam" id="PF01546">
    <property type="entry name" value="Peptidase_M20"/>
    <property type="match status" value="1"/>
</dbReference>
<dbReference type="GO" id="GO:0046872">
    <property type="term" value="F:metal ion binding"/>
    <property type="evidence" value="ECO:0007669"/>
    <property type="project" value="UniProtKB-KW"/>
</dbReference>
<evidence type="ECO:0000313" key="7">
    <source>
        <dbReference type="EMBL" id="CUS21081.1"/>
    </source>
</evidence>
<dbReference type="PANTHER" id="PTHR43270">
    <property type="entry name" value="BETA-ALA-HIS DIPEPTIDASE"/>
    <property type="match status" value="1"/>
</dbReference>
<evidence type="ECO:0000256" key="3">
    <source>
        <dbReference type="ARBA" id="ARBA00022723"/>
    </source>
</evidence>
<dbReference type="PROSITE" id="PS50082">
    <property type="entry name" value="WD_REPEATS_2"/>
    <property type="match status" value="1"/>
</dbReference>
<reference evidence="8" key="1">
    <citation type="submission" date="2015-10" db="EMBL/GenBank/DDBJ databases">
        <authorList>
            <person name="Devillers H."/>
        </authorList>
    </citation>
    <scope>NUCLEOTIDE SEQUENCE [LARGE SCALE GENOMIC DNA]</scope>
</reference>
<name>A0A0P1KQR7_9SACH</name>
<gene>
    <name evidence="7" type="ORF">LAQU0_S02e05446g</name>
</gene>
<keyword evidence="8" id="KW-1185">Reference proteome</keyword>
<dbReference type="InterPro" id="IPR017149">
    <property type="entry name" value="GSH_degradosome_Dug2"/>
</dbReference>
<evidence type="ECO:0000256" key="2">
    <source>
        <dbReference type="ARBA" id="ARBA00022670"/>
    </source>
</evidence>
<dbReference type="InterPro" id="IPR002933">
    <property type="entry name" value="Peptidase_M20"/>
</dbReference>
<dbReference type="Pfam" id="PF07687">
    <property type="entry name" value="M20_dimer"/>
    <property type="match status" value="1"/>
</dbReference>
<dbReference type="SUPFAM" id="SSF55031">
    <property type="entry name" value="Bacterial exopeptidase dimerisation domain"/>
    <property type="match status" value="1"/>
</dbReference>
<dbReference type="Gene3D" id="3.40.630.10">
    <property type="entry name" value="Zn peptidases"/>
    <property type="match status" value="1"/>
</dbReference>
<sequence length="863" mass="97064">MPPSIHKWNHSYAILSTVAFPHKRILFAGTHDSKILCFDLTTYNLAKTISLGDSEETHTRSSVLCMAKSQDERFLFSAGADSLVRIWSVDNLTASGEIVIAEVGTLYSLLDIGDIFSLKYLDAHQTIVFGCQNANMLFLPHVMDSVNRKTQVEDLNKLPHRRFDRFFDSTGPGVRPIAANATPPPEPEELEHVIIEIPPEYIIPYAHNSFIYSIQPLKGQNGNLPTHFYTDGIDKENTDFIVSGGGDGMSKIWALSQETGDYMKPRLVAEMNNEESVLCQIVSFPFLYCGLSDGFIKMWDLNTKELVSTFQAPSKCDIVSISVYKDHIFATHQKGITKFYRDEVYQWNAHQGLVLSAELLRRKCTGYSHLRLATGGNDGALTLWNVNRLVGEEDENEINHISSASAYMSSHIDIKRREKYNAQLVDHDNMFETLRELISFKTVSALNDTQYVIDLRRCASFLQELFTKLGATCTLLTIKNGCSPLIHAQFPGKAQKKKKILWYGHYDIISAGDPSRWKTDPFTLTCENGYLKGRGVTDNKGPLVAAMYSVGSAFLKGELLNDVVFLIEGQEESSSQGFAETVNKHRDLIGNDVDWVLFSNSYWVDEKVPCLNYGLRGVINARITIWNNGPDKHSGFDGGTDREPTADLISVTSKLQDDDGRVLVPGFYDPLKQLSAEEEEHFKEILKRTDVCKSISLEKLRAKWTKPSLSVTNMKVSGPGNVTVIPSSASVTVSIRIVPEQNVEEIKNSLEQYVTECFKKLKTNNKLTLEILNTAEPWLGDPKNSAYQVLREEIQEAWGADPLLVREGGSIPQVRFLERVLKAPAVQVPCGQSTDNAHLDNERLRIENWYKMRQILHKAFNRL</sequence>
<evidence type="ECO:0000256" key="1">
    <source>
        <dbReference type="ARBA" id="ARBA00006247"/>
    </source>
</evidence>
<dbReference type="Gene3D" id="3.30.70.360">
    <property type="match status" value="1"/>
</dbReference>
<dbReference type="GO" id="GO:0006751">
    <property type="term" value="P:glutathione catabolic process"/>
    <property type="evidence" value="ECO:0007669"/>
    <property type="project" value="InterPro"/>
</dbReference>
<dbReference type="InterPro" id="IPR051458">
    <property type="entry name" value="Cyt/Met_Dipeptidase"/>
</dbReference>
<organism evidence="7 8">
    <name type="scientific">Lachancea quebecensis</name>
    <dbReference type="NCBI Taxonomy" id="1654605"/>
    <lineage>
        <taxon>Eukaryota</taxon>
        <taxon>Fungi</taxon>
        <taxon>Dikarya</taxon>
        <taxon>Ascomycota</taxon>
        <taxon>Saccharomycotina</taxon>
        <taxon>Saccharomycetes</taxon>
        <taxon>Saccharomycetales</taxon>
        <taxon>Saccharomycetaceae</taxon>
        <taxon>Lachancea</taxon>
    </lineage>
</organism>
<dbReference type="InterPro" id="IPR001680">
    <property type="entry name" value="WD40_rpt"/>
</dbReference>
<dbReference type="Gene3D" id="2.130.10.10">
    <property type="entry name" value="YVTN repeat-like/Quinoprotein amine dehydrogenase"/>
    <property type="match status" value="2"/>
</dbReference>
<evidence type="ECO:0000256" key="5">
    <source>
        <dbReference type="PROSITE-ProRule" id="PRU00221"/>
    </source>
</evidence>
<keyword evidence="4" id="KW-0378">Hydrolase</keyword>
<keyword evidence="3" id="KW-0479">Metal-binding</keyword>
<evidence type="ECO:0000313" key="8">
    <source>
        <dbReference type="Proteomes" id="UP000236544"/>
    </source>
</evidence>
<dbReference type="InterPro" id="IPR036264">
    <property type="entry name" value="Bact_exopeptidase_dim_dom"/>
</dbReference>
<dbReference type="SMART" id="SM00320">
    <property type="entry name" value="WD40"/>
    <property type="match status" value="5"/>
</dbReference>
<keyword evidence="2" id="KW-0645">Protease</keyword>
<dbReference type="GO" id="GO:0006508">
    <property type="term" value="P:proteolysis"/>
    <property type="evidence" value="ECO:0007669"/>
    <property type="project" value="UniProtKB-KW"/>
</dbReference>
<dbReference type="AlphaFoldDB" id="A0A0P1KQR7"/>
<accession>A0A0P1KQR7</accession>
<evidence type="ECO:0000256" key="4">
    <source>
        <dbReference type="ARBA" id="ARBA00022801"/>
    </source>
</evidence>
<dbReference type="PANTHER" id="PTHR43270:SF8">
    <property type="entry name" value="DI- AND TRIPEPTIDASE DUG2-RELATED"/>
    <property type="match status" value="1"/>
</dbReference>
<dbReference type="PIRSF" id="PIRSF037237">
    <property type="entry name" value="Peptidase_WD_repeats_DUG2"/>
    <property type="match status" value="1"/>
</dbReference>
<dbReference type="InterPro" id="IPR015943">
    <property type="entry name" value="WD40/YVTN_repeat-like_dom_sf"/>
</dbReference>
<dbReference type="InterPro" id="IPR036322">
    <property type="entry name" value="WD40_repeat_dom_sf"/>
</dbReference>
<dbReference type="GO" id="GO:0008233">
    <property type="term" value="F:peptidase activity"/>
    <property type="evidence" value="ECO:0007669"/>
    <property type="project" value="UniProtKB-KW"/>
</dbReference>
<evidence type="ECO:0000259" key="6">
    <source>
        <dbReference type="Pfam" id="PF07687"/>
    </source>
</evidence>
<comment type="similarity">
    <text evidence="1">Belongs to the peptidase M20A family.</text>
</comment>
<dbReference type="OrthoDB" id="7832001at2759"/>